<gene>
    <name evidence="2" type="ORF">KGD83_09050</name>
</gene>
<accession>A0ABX8C889</accession>
<protein>
    <submittedName>
        <fullName evidence="2">Uncharacterized protein</fullName>
    </submittedName>
</protein>
<name>A0ABX8C889_9ACTN</name>
<proteinExistence type="predicted"/>
<evidence type="ECO:0000256" key="1">
    <source>
        <dbReference type="SAM" id="MobiDB-lite"/>
    </source>
</evidence>
<evidence type="ECO:0000313" key="2">
    <source>
        <dbReference type="EMBL" id="QUX30631.1"/>
    </source>
</evidence>
<dbReference type="RefSeq" id="WP_212643382.1">
    <property type="nucleotide sequence ID" value="NZ_CP074132.1"/>
</dbReference>
<dbReference type="PROSITE" id="PS51257">
    <property type="entry name" value="PROKAR_LIPOPROTEIN"/>
    <property type="match status" value="1"/>
</dbReference>
<dbReference type="Proteomes" id="UP000678016">
    <property type="component" value="Chromosome"/>
</dbReference>
<reference evidence="3" key="1">
    <citation type="submission" date="2021-05" db="EMBL/GenBank/DDBJ databases">
        <title>Direct Submission.</title>
        <authorList>
            <person name="Li K."/>
            <person name="Gao J."/>
        </authorList>
    </citation>
    <scope>NUCLEOTIDE SEQUENCE [LARGE SCALE GENOMIC DNA]</scope>
    <source>
        <strain evidence="3">HDS12</strain>
    </source>
</reference>
<evidence type="ECO:0000313" key="3">
    <source>
        <dbReference type="Proteomes" id="UP000678016"/>
    </source>
</evidence>
<sequence length="174" mass="18799">MRLHTMGVIVLGGLLVGCTPQESEPAPAPSESPAPSEQKSGEDLALEAYDSMWNVLVEEARNEEPDYSDLELYASGDALALVEHGLIAEADEGVVARGSPEFSPEVVSIEDTHVEIEDCMDSTAWLRENADSGELVEPSPESPLLRRVDAGVSFDGLAWKVSDLRIWEIGSCDE</sequence>
<organism evidence="2 3">
    <name type="scientific">Nocardiopsis akebiae</name>
    <dbReference type="NCBI Taxonomy" id="2831968"/>
    <lineage>
        <taxon>Bacteria</taxon>
        <taxon>Bacillati</taxon>
        <taxon>Actinomycetota</taxon>
        <taxon>Actinomycetes</taxon>
        <taxon>Streptosporangiales</taxon>
        <taxon>Nocardiopsidaceae</taxon>
        <taxon>Nocardiopsis</taxon>
    </lineage>
</organism>
<keyword evidence="3" id="KW-1185">Reference proteome</keyword>
<dbReference type="EMBL" id="CP074132">
    <property type="protein sequence ID" value="QUX30631.1"/>
    <property type="molecule type" value="Genomic_DNA"/>
</dbReference>
<feature type="region of interest" description="Disordered" evidence="1">
    <location>
        <begin position="20"/>
        <end position="43"/>
    </location>
</feature>